<name>A0A1I1E3Q4_9SPHI</name>
<organism evidence="1 2">
    <name type="scientific">Parapedobacter composti</name>
    <dbReference type="NCBI Taxonomy" id="623281"/>
    <lineage>
        <taxon>Bacteria</taxon>
        <taxon>Pseudomonadati</taxon>
        <taxon>Bacteroidota</taxon>
        <taxon>Sphingobacteriia</taxon>
        <taxon>Sphingobacteriales</taxon>
        <taxon>Sphingobacteriaceae</taxon>
        <taxon>Parapedobacter</taxon>
    </lineage>
</organism>
<evidence type="ECO:0000313" key="2">
    <source>
        <dbReference type="Proteomes" id="UP000199577"/>
    </source>
</evidence>
<gene>
    <name evidence="1" type="ORF">SAMN05421747_101163</name>
</gene>
<dbReference type="Proteomes" id="UP000199577">
    <property type="component" value="Unassembled WGS sequence"/>
</dbReference>
<dbReference type="EMBL" id="FOLL01000001">
    <property type="protein sequence ID" value="SFB79560.1"/>
    <property type="molecule type" value="Genomic_DNA"/>
</dbReference>
<accession>A0A1I1E3Q4</accession>
<evidence type="ECO:0000313" key="1">
    <source>
        <dbReference type="EMBL" id="SFB79560.1"/>
    </source>
</evidence>
<keyword evidence="2" id="KW-1185">Reference proteome</keyword>
<sequence>MLFIPRQLLYSQLCNAAVMSIVSVENQVIHIVHSIYGIMPYAVPTVVAGKQ</sequence>
<reference evidence="1 2" key="1">
    <citation type="submission" date="2016-10" db="EMBL/GenBank/DDBJ databases">
        <authorList>
            <person name="de Groot N.N."/>
        </authorList>
    </citation>
    <scope>NUCLEOTIDE SEQUENCE [LARGE SCALE GENOMIC DNA]</scope>
    <source>
        <strain evidence="1 2">DSM 22900</strain>
    </source>
</reference>
<dbReference type="AlphaFoldDB" id="A0A1I1E3Q4"/>
<protein>
    <submittedName>
        <fullName evidence="1">Uncharacterized protein</fullName>
    </submittedName>
</protein>
<proteinExistence type="predicted"/>